<keyword evidence="6 7" id="KW-0472">Membrane</keyword>
<dbReference type="Proteomes" id="UP001148786">
    <property type="component" value="Unassembled WGS sequence"/>
</dbReference>
<dbReference type="OrthoDB" id="9986881at2759"/>
<feature type="transmembrane region" description="Helical" evidence="7">
    <location>
        <begin position="177"/>
        <end position="196"/>
    </location>
</feature>
<keyword evidence="3" id="KW-1003">Cell membrane</keyword>
<evidence type="ECO:0000313" key="9">
    <source>
        <dbReference type="Proteomes" id="UP001148786"/>
    </source>
</evidence>
<sequence>MFIFSAIALLTGYFLTPETVSRFFTSLHLTVHTSFTLATTPQFFSFIVGLPWIVHCFLASWYAPVLLRRRAQKLQKAPNGTIHYISRHDLNSPKSFAQVMRTNLSRPFLNVLTLLFPSFPLHLPPAVLPPPVFLVTEPIVLLLAIYVSIVYGILYALFSGFPIVFQQHRHFSPGEGGLAFLGIGIGITIGTASQSIQNRIYWRTMDRSENGRAPPEA</sequence>
<feature type="transmembrane region" description="Helical" evidence="7">
    <location>
        <begin position="46"/>
        <end position="67"/>
    </location>
</feature>
<dbReference type="SUPFAM" id="SSF103473">
    <property type="entry name" value="MFS general substrate transporter"/>
    <property type="match status" value="1"/>
</dbReference>
<keyword evidence="5 7" id="KW-1133">Transmembrane helix</keyword>
<evidence type="ECO:0000256" key="1">
    <source>
        <dbReference type="ARBA" id="ARBA00004651"/>
    </source>
</evidence>
<comment type="subcellular location">
    <subcellularLocation>
        <location evidence="1">Cell membrane</location>
        <topology evidence="1">Multi-pass membrane protein</topology>
    </subcellularLocation>
</comment>
<dbReference type="PANTHER" id="PTHR23502:SF186">
    <property type="entry name" value="MAJOR FACILITATOR SUPERFAMILY (MFS) PROFILE DOMAIN-CONTAINING PROTEIN"/>
    <property type="match status" value="1"/>
</dbReference>
<keyword evidence="2" id="KW-0813">Transport</keyword>
<accession>A0A9W8JME3</accession>
<evidence type="ECO:0000256" key="5">
    <source>
        <dbReference type="ARBA" id="ARBA00022989"/>
    </source>
</evidence>
<evidence type="ECO:0000256" key="3">
    <source>
        <dbReference type="ARBA" id="ARBA00022475"/>
    </source>
</evidence>
<organism evidence="8 9">
    <name type="scientific">Agrocybe chaxingu</name>
    <dbReference type="NCBI Taxonomy" id="84603"/>
    <lineage>
        <taxon>Eukaryota</taxon>
        <taxon>Fungi</taxon>
        <taxon>Dikarya</taxon>
        <taxon>Basidiomycota</taxon>
        <taxon>Agaricomycotina</taxon>
        <taxon>Agaricomycetes</taxon>
        <taxon>Agaricomycetidae</taxon>
        <taxon>Agaricales</taxon>
        <taxon>Agaricineae</taxon>
        <taxon>Strophariaceae</taxon>
        <taxon>Agrocybe</taxon>
    </lineage>
</organism>
<protein>
    <submittedName>
        <fullName evidence="8">Uncharacterized protein</fullName>
    </submittedName>
</protein>
<feature type="transmembrane region" description="Helical" evidence="7">
    <location>
        <begin position="108"/>
        <end position="127"/>
    </location>
</feature>
<feature type="transmembrane region" description="Helical" evidence="7">
    <location>
        <begin position="139"/>
        <end position="165"/>
    </location>
</feature>
<dbReference type="PANTHER" id="PTHR23502">
    <property type="entry name" value="MAJOR FACILITATOR SUPERFAMILY"/>
    <property type="match status" value="1"/>
</dbReference>
<evidence type="ECO:0000256" key="4">
    <source>
        <dbReference type="ARBA" id="ARBA00022692"/>
    </source>
</evidence>
<evidence type="ECO:0000313" key="8">
    <source>
        <dbReference type="EMBL" id="KAJ3482233.1"/>
    </source>
</evidence>
<evidence type="ECO:0000256" key="6">
    <source>
        <dbReference type="ARBA" id="ARBA00023136"/>
    </source>
</evidence>
<dbReference type="Gene3D" id="1.20.1250.20">
    <property type="entry name" value="MFS general substrate transporter like domains"/>
    <property type="match status" value="1"/>
</dbReference>
<keyword evidence="9" id="KW-1185">Reference proteome</keyword>
<reference evidence="8" key="1">
    <citation type="submission" date="2022-07" db="EMBL/GenBank/DDBJ databases">
        <title>Genome Sequence of Agrocybe chaxingu.</title>
        <authorList>
            <person name="Buettner E."/>
        </authorList>
    </citation>
    <scope>NUCLEOTIDE SEQUENCE</scope>
    <source>
        <strain evidence="8">MP-N11</strain>
    </source>
</reference>
<name>A0A9W8JME3_9AGAR</name>
<dbReference type="GO" id="GO:0005886">
    <property type="term" value="C:plasma membrane"/>
    <property type="evidence" value="ECO:0007669"/>
    <property type="project" value="UniProtKB-SubCell"/>
</dbReference>
<evidence type="ECO:0000256" key="7">
    <source>
        <dbReference type="SAM" id="Phobius"/>
    </source>
</evidence>
<dbReference type="AlphaFoldDB" id="A0A9W8JME3"/>
<comment type="caution">
    <text evidence="8">The sequence shown here is derived from an EMBL/GenBank/DDBJ whole genome shotgun (WGS) entry which is preliminary data.</text>
</comment>
<evidence type="ECO:0000256" key="2">
    <source>
        <dbReference type="ARBA" id="ARBA00022448"/>
    </source>
</evidence>
<dbReference type="EMBL" id="JANKHO010003604">
    <property type="protein sequence ID" value="KAJ3482233.1"/>
    <property type="molecule type" value="Genomic_DNA"/>
</dbReference>
<keyword evidence="4 7" id="KW-0812">Transmembrane</keyword>
<gene>
    <name evidence="8" type="ORF">NLJ89_g12152</name>
</gene>
<proteinExistence type="predicted"/>
<dbReference type="InterPro" id="IPR036259">
    <property type="entry name" value="MFS_trans_sf"/>
</dbReference>
<dbReference type="GO" id="GO:0022857">
    <property type="term" value="F:transmembrane transporter activity"/>
    <property type="evidence" value="ECO:0007669"/>
    <property type="project" value="TreeGrafter"/>
</dbReference>